<keyword evidence="2" id="KW-1185">Reference proteome</keyword>
<reference evidence="1" key="2">
    <citation type="journal article" date="2023" name="Science">
        <title>Genomic signatures of disease resistance in endangered staghorn corals.</title>
        <authorList>
            <person name="Vollmer S.V."/>
            <person name="Selwyn J.D."/>
            <person name="Despard B.A."/>
            <person name="Roesel C.L."/>
        </authorList>
    </citation>
    <scope>NUCLEOTIDE SEQUENCE</scope>
    <source>
        <strain evidence="1">K2</strain>
    </source>
</reference>
<reference evidence="1" key="1">
    <citation type="journal article" date="2023" name="G3 (Bethesda)">
        <title>Whole genome assembly and annotation of the endangered Caribbean coral Acropora cervicornis.</title>
        <authorList>
            <person name="Selwyn J.D."/>
            <person name="Vollmer S.V."/>
        </authorList>
    </citation>
    <scope>NUCLEOTIDE SEQUENCE</scope>
    <source>
        <strain evidence="1">K2</strain>
    </source>
</reference>
<gene>
    <name evidence="1" type="ORF">P5673_029610</name>
</gene>
<evidence type="ECO:0000313" key="2">
    <source>
        <dbReference type="Proteomes" id="UP001249851"/>
    </source>
</evidence>
<dbReference type="Proteomes" id="UP001249851">
    <property type="component" value="Unassembled WGS sequence"/>
</dbReference>
<organism evidence="1 2">
    <name type="scientific">Acropora cervicornis</name>
    <name type="common">Staghorn coral</name>
    <dbReference type="NCBI Taxonomy" id="6130"/>
    <lineage>
        <taxon>Eukaryota</taxon>
        <taxon>Metazoa</taxon>
        <taxon>Cnidaria</taxon>
        <taxon>Anthozoa</taxon>
        <taxon>Hexacorallia</taxon>
        <taxon>Scleractinia</taxon>
        <taxon>Astrocoeniina</taxon>
        <taxon>Acroporidae</taxon>
        <taxon>Acropora</taxon>
    </lineage>
</organism>
<name>A0AAD9PVD5_ACRCE</name>
<sequence>MMRGKVFDDHMEEEIDVFDSEDLFGCGLGTGDYGHLTVEHASVLLMKFRSLHYSSQEFDAA</sequence>
<protein>
    <submittedName>
        <fullName evidence="1">Uncharacterized protein</fullName>
    </submittedName>
</protein>
<dbReference type="EMBL" id="JARQWQ010000120">
    <property type="protein sequence ID" value="KAK2549791.1"/>
    <property type="molecule type" value="Genomic_DNA"/>
</dbReference>
<evidence type="ECO:0000313" key="1">
    <source>
        <dbReference type="EMBL" id="KAK2549791.1"/>
    </source>
</evidence>
<accession>A0AAD9PVD5</accession>
<dbReference type="AlphaFoldDB" id="A0AAD9PVD5"/>
<proteinExistence type="predicted"/>
<comment type="caution">
    <text evidence="1">The sequence shown here is derived from an EMBL/GenBank/DDBJ whole genome shotgun (WGS) entry which is preliminary data.</text>
</comment>